<dbReference type="PANTHER" id="PTHR31836">
    <property type="match status" value="1"/>
</dbReference>
<keyword evidence="6" id="KW-1185">Reference proteome</keyword>
<reference evidence="5" key="1">
    <citation type="submission" date="2020-04" db="EMBL/GenBank/DDBJ databases">
        <title>Draft genome resource of the tomato pathogen Pseudocercospora fuligena.</title>
        <authorList>
            <person name="Zaccaron A."/>
        </authorList>
    </citation>
    <scope>NUCLEOTIDE SEQUENCE</scope>
    <source>
        <strain evidence="5">PF001</strain>
    </source>
</reference>
<proteinExistence type="predicted"/>
<dbReference type="Gene3D" id="2.40.40.10">
    <property type="entry name" value="RlpA-like domain"/>
    <property type="match status" value="1"/>
</dbReference>
<feature type="domain" description="Barwin" evidence="4">
    <location>
        <begin position="246"/>
        <end position="319"/>
    </location>
</feature>
<dbReference type="AlphaFoldDB" id="A0A8H6RRZ5"/>
<accession>A0A8H6RRZ5</accession>
<protein>
    <submittedName>
        <fullName evidence="5">Papain inhibitor</fullName>
    </submittedName>
</protein>
<dbReference type="GO" id="GO:0042742">
    <property type="term" value="P:defense response to bacterium"/>
    <property type="evidence" value="ECO:0007669"/>
    <property type="project" value="InterPro"/>
</dbReference>
<dbReference type="SUPFAM" id="SSF50685">
    <property type="entry name" value="Barwin-like endoglucanases"/>
    <property type="match status" value="1"/>
</dbReference>
<feature type="region of interest" description="Disordered" evidence="2">
    <location>
        <begin position="1"/>
        <end position="72"/>
    </location>
</feature>
<comment type="caution">
    <text evidence="5">The sequence shown here is derived from an EMBL/GenBank/DDBJ whole genome shotgun (WGS) entry which is preliminary data.</text>
</comment>
<dbReference type="InterPro" id="IPR036908">
    <property type="entry name" value="RlpA-like_sf"/>
</dbReference>
<gene>
    <name evidence="5" type="ORF">HII31_03362</name>
</gene>
<keyword evidence="3" id="KW-1133">Transmembrane helix</keyword>
<evidence type="ECO:0000256" key="1">
    <source>
        <dbReference type="ARBA" id="ARBA00022729"/>
    </source>
</evidence>
<sequence length="332" mass="35777">MTLEELEKGEKASERGVDNARRDGDQESKRTGNNGSQRIRRVPVPRANAPVPPGPGNPGEREPRPNEGHAYSAGRHQYNHQYGAPALSDASDAVPGHRSEEKKMPIVKEVQVPEWEHVRAMPKRKAVNGLHVKSEGEVVAPHLSAPHSQDTKTAALANIYPHHDNNLTTTKLLDRLFPPHKKYFNTLSRRTFLIILIGIMLSITALVVGLAAGLSASHPTAPPAVGAGATTGWVTYNPYTPGATGACGWDANDSDYVTAIGHAFFDGDANPNLNPTCGRMIRAQYNGQSVDVKVIDSCGACSENDLDMAMGPFQALTGQTTGKISPIEWVFL</sequence>
<keyword evidence="3" id="KW-0472">Membrane</keyword>
<organism evidence="5 6">
    <name type="scientific">Pseudocercospora fuligena</name>
    <dbReference type="NCBI Taxonomy" id="685502"/>
    <lineage>
        <taxon>Eukaryota</taxon>
        <taxon>Fungi</taxon>
        <taxon>Dikarya</taxon>
        <taxon>Ascomycota</taxon>
        <taxon>Pezizomycotina</taxon>
        <taxon>Dothideomycetes</taxon>
        <taxon>Dothideomycetidae</taxon>
        <taxon>Mycosphaerellales</taxon>
        <taxon>Mycosphaerellaceae</taxon>
        <taxon>Pseudocercospora</taxon>
    </lineage>
</organism>
<evidence type="ECO:0000256" key="3">
    <source>
        <dbReference type="SAM" id="Phobius"/>
    </source>
</evidence>
<dbReference type="CDD" id="cd22191">
    <property type="entry name" value="DPBB_RlpA_EXP_N-like"/>
    <property type="match status" value="1"/>
</dbReference>
<keyword evidence="3" id="KW-0812">Transmembrane</keyword>
<dbReference type="GO" id="GO:0050832">
    <property type="term" value="P:defense response to fungus"/>
    <property type="evidence" value="ECO:0007669"/>
    <property type="project" value="InterPro"/>
</dbReference>
<evidence type="ECO:0000313" key="5">
    <source>
        <dbReference type="EMBL" id="KAF7195156.1"/>
    </source>
</evidence>
<evidence type="ECO:0000259" key="4">
    <source>
        <dbReference type="Pfam" id="PF00967"/>
    </source>
</evidence>
<evidence type="ECO:0000256" key="2">
    <source>
        <dbReference type="SAM" id="MobiDB-lite"/>
    </source>
</evidence>
<dbReference type="Proteomes" id="UP000660729">
    <property type="component" value="Unassembled WGS sequence"/>
</dbReference>
<feature type="transmembrane region" description="Helical" evidence="3">
    <location>
        <begin position="191"/>
        <end position="214"/>
    </location>
</feature>
<name>A0A8H6RRZ5_9PEZI</name>
<feature type="compositionally biased region" description="Basic and acidic residues" evidence="2">
    <location>
        <begin position="1"/>
        <end position="30"/>
    </location>
</feature>
<keyword evidence="1" id="KW-0732">Signal</keyword>
<dbReference type="EMBL" id="JABCIY010000041">
    <property type="protein sequence ID" value="KAF7195156.1"/>
    <property type="molecule type" value="Genomic_DNA"/>
</dbReference>
<dbReference type="InterPro" id="IPR051477">
    <property type="entry name" value="Expansin_CellWall"/>
</dbReference>
<evidence type="ECO:0000313" key="6">
    <source>
        <dbReference type="Proteomes" id="UP000660729"/>
    </source>
</evidence>
<dbReference type="Pfam" id="PF00967">
    <property type="entry name" value="Barwin"/>
    <property type="match status" value="1"/>
</dbReference>
<dbReference type="PANTHER" id="PTHR31836:SF28">
    <property type="entry name" value="SRCR DOMAIN-CONTAINING PROTEIN-RELATED"/>
    <property type="match status" value="1"/>
</dbReference>
<dbReference type="InterPro" id="IPR001153">
    <property type="entry name" value="Barwin_dom"/>
</dbReference>
<dbReference type="OrthoDB" id="623670at2759"/>